<accession>I0HCM2</accession>
<dbReference type="eggNOG" id="COG1846">
    <property type="taxonomic scope" value="Bacteria"/>
</dbReference>
<dbReference type="SUPFAM" id="SSF46785">
    <property type="entry name" value="Winged helix' DNA-binding domain"/>
    <property type="match status" value="1"/>
</dbReference>
<evidence type="ECO:0000259" key="4">
    <source>
        <dbReference type="PROSITE" id="PS50995"/>
    </source>
</evidence>
<dbReference type="PANTHER" id="PTHR33164">
    <property type="entry name" value="TRANSCRIPTIONAL REGULATOR, MARR FAMILY"/>
    <property type="match status" value="1"/>
</dbReference>
<dbReference type="GO" id="GO:0006950">
    <property type="term" value="P:response to stress"/>
    <property type="evidence" value="ECO:0007669"/>
    <property type="project" value="TreeGrafter"/>
</dbReference>
<dbReference type="InterPro" id="IPR039422">
    <property type="entry name" value="MarR/SlyA-like"/>
</dbReference>
<keyword evidence="3" id="KW-0804">Transcription</keyword>
<evidence type="ECO:0000256" key="2">
    <source>
        <dbReference type="ARBA" id="ARBA00023125"/>
    </source>
</evidence>
<gene>
    <name evidence="5" type="ordered locus">AMIS_55390</name>
</gene>
<name>I0HCM2_ACTM4</name>
<protein>
    <submittedName>
        <fullName evidence="5">Putative MarR-family transcriptional regulator</fullName>
    </submittedName>
</protein>
<dbReference type="PROSITE" id="PS01117">
    <property type="entry name" value="HTH_MARR_1"/>
    <property type="match status" value="1"/>
</dbReference>
<evidence type="ECO:0000313" key="6">
    <source>
        <dbReference type="Proteomes" id="UP000007882"/>
    </source>
</evidence>
<evidence type="ECO:0000256" key="1">
    <source>
        <dbReference type="ARBA" id="ARBA00023015"/>
    </source>
</evidence>
<evidence type="ECO:0000256" key="3">
    <source>
        <dbReference type="ARBA" id="ARBA00023163"/>
    </source>
</evidence>
<dbReference type="Proteomes" id="UP000007882">
    <property type="component" value="Chromosome"/>
</dbReference>
<dbReference type="PROSITE" id="PS50995">
    <property type="entry name" value="HTH_MARR_2"/>
    <property type="match status" value="1"/>
</dbReference>
<keyword evidence="6" id="KW-1185">Reference proteome</keyword>
<dbReference type="InterPro" id="IPR036388">
    <property type="entry name" value="WH-like_DNA-bd_sf"/>
</dbReference>
<reference evidence="5 6" key="1">
    <citation type="submission" date="2012-02" db="EMBL/GenBank/DDBJ databases">
        <title>Complete genome sequence of Actinoplanes missouriensis 431 (= NBRC 102363).</title>
        <authorList>
            <person name="Ohnishi Y."/>
            <person name="Ishikawa J."/>
            <person name="Sekine M."/>
            <person name="Hosoyama A."/>
            <person name="Harada T."/>
            <person name="Narita H."/>
            <person name="Hata T."/>
            <person name="Konno Y."/>
            <person name="Tutikane K."/>
            <person name="Fujita N."/>
            <person name="Horinouchi S."/>
            <person name="Hayakawa M."/>
        </authorList>
    </citation>
    <scope>NUCLEOTIDE SEQUENCE [LARGE SCALE GENOMIC DNA]</scope>
    <source>
        <strain evidence="6">ATCC 14538 / DSM 43046 / CBS 188.64 / JCM 3121 / NBRC 102363 / NCIMB 12654 / NRRL B-3342 / UNCC 431</strain>
    </source>
</reference>
<dbReference type="EMBL" id="AP012319">
    <property type="protein sequence ID" value="BAL90759.1"/>
    <property type="molecule type" value="Genomic_DNA"/>
</dbReference>
<dbReference type="PATRIC" id="fig|512565.3.peg.5534"/>
<dbReference type="InterPro" id="IPR000835">
    <property type="entry name" value="HTH_MarR-typ"/>
</dbReference>
<dbReference type="OrthoDB" id="3295125at2"/>
<dbReference type="SMART" id="SM00347">
    <property type="entry name" value="HTH_MARR"/>
    <property type="match status" value="1"/>
</dbReference>
<proteinExistence type="predicted"/>
<dbReference type="AlphaFoldDB" id="I0HCM2"/>
<dbReference type="PANTHER" id="PTHR33164:SF103">
    <property type="entry name" value="REGULATORY PROTEIN MARR"/>
    <property type="match status" value="1"/>
</dbReference>
<dbReference type="InterPro" id="IPR036390">
    <property type="entry name" value="WH_DNA-bd_sf"/>
</dbReference>
<keyword evidence="2" id="KW-0238">DNA-binding</keyword>
<dbReference type="RefSeq" id="WP_014445647.1">
    <property type="nucleotide sequence ID" value="NC_017093.1"/>
</dbReference>
<dbReference type="Gene3D" id="1.10.10.10">
    <property type="entry name" value="Winged helix-like DNA-binding domain superfamily/Winged helix DNA-binding domain"/>
    <property type="match status" value="1"/>
</dbReference>
<dbReference type="KEGG" id="ams:AMIS_55390"/>
<dbReference type="GO" id="GO:0003677">
    <property type="term" value="F:DNA binding"/>
    <property type="evidence" value="ECO:0007669"/>
    <property type="project" value="UniProtKB-KW"/>
</dbReference>
<feature type="domain" description="HTH marR-type" evidence="4">
    <location>
        <begin position="7"/>
        <end position="139"/>
    </location>
</feature>
<dbReference type="InterPro" id="IPR023187">
    <property type="entry name" value="Tscrpt_reg_MarR-type_CS"/>
</dbReference>
<keyword evidence="1" id="KW-0805">Transcription regulation</keyword>
<dbReference type="Pfam" id="PF12802">
    <property type="entry name" value="MarR_2"/>
    <property type="match status" value="1"/>
</dbReference>
<sequence>MTESDDAVALMHLAHQLHRNLERRLQSDFTHPKPPELQTVALWQVRARPGLTVRELADELQLRPNNASALVTAMVTAGLLRREPDERDRRVVRLHTTEQARRRIDQVQELFTGYLLSALERLAPEQRAAVRAALPGLTELSGLLRSDGR</sequence>
<dbReference type="STRING" id="512565.AMIS_55390"/>
<dbReference type="HOGENOM" id="CLU_083287_15_6_11"/>
<evidence type="ECO:0000313" key="5">
    <source>
        <dbReference type="EMBL" id="BAL90759.1"/>
    </source>
</evidence>
<dbReference type="GO" id="GO:0003700">
    <property type="term" value="F:DNA-binding transcription factor activity"/>
    <property type="evidence" value="ECO:0007669"/>
    <property type="project" value="InterPro"/>
</dbReference>
<organism evidence="5 6">
    <name type="scientific">Actinoplanes missouriensis (strain ATCC 14538 / DSM 43046 / CBS 188.64 / JCM 3121 / NBRC 102363 / NCIMB 12654 / NRRL B-3342 / UNCC 431)</name>
    <dbReference type="NCBI Taxonomy" id="512565"/>
    <lineage>
        <taxon>Bacteria</taxon>
        <taxon>Bacillati</taxon>
        <taxon>Actinomycetota</taxon>
        <taxon>Actinomycetes</taxon>
        <taxon>Micromonosporales</taxon>
        <taxon>Micromonosporaceae</taxon>
        <taxon>Actinoplanes</taxon>
    </lineage>
</organism>